<accession>A0A4D4J545</accession>
<feature type="transmembrane region" description="Helical" evidence="5">
    <location>
        <begin position="71"/>
        <end position="88"/>
    </location>
</feature>
<dbReference type="InterPro" id="IPR007318">
    <property type="entry name" value="Phopholipid_MeTrfase"/>
</dbReference>
<proteinExistence type="predicted"/>
<evidence type="ECO:0000256" key="5">
    <source>
        <dbReference type="SAM" id="Phobius"/>
    </source>
</evidence>
<evidence type="ECO:0000313" key="6">
    <source>
        <dbReference type="EMBL" id="GDY30584.1"/>
    </source>
</evidence>
<dbReference type="Proteomes" id="UP000298860">
    <property type="component" value="Unassembled WGS sequence"/>
</dbReference>
<dbReference type="AlphaFoldDB" id="A0A4D4J545"/>
<evidence type="ECO:0000256" key="1">
    <source>
        <dbReference type="ARBA" id="ARBA00004127"/>
    </source>
</evidence>
<evidence type="ECO:0008006" key="8">
    <source>
        <dbReference type="Google" id="ProtNLM"/>
    </source>
</evidence>
<evidence type="ECO:0000256" key="4">
    <source>
        <dbReference type="ARBA" id="ARBA00023136"/>
    </source>
</evidence>
<evidence type="ECO:0000313" key="7">
    <source>
        <dbReference type="Proteomes" id="UP000298860"/>
    </source>
</evidence>
<dbReference type="RefSeq" id="WP_192909476.1">
    <property type="nucleotide sequence ID" value="NZ_BJFL01000008.1"/>
</dbReference>
<gene>
    <name evidence="6" type="ORF">GTS_22170</name>
</gene>
<dbReference type="GO" id="GO:0012505">
    <property type="term" value="C:endomembrane system"/>
    <property type="evidence" value="ECO:0007669"/>
    <property type="project" value="UniProtKB-SubCell"/>
</dbReference>
<dbReference type="EMBL" id="BJFL01000008">
    <property type="protein sequence ID" value="GDY30584.1"/>
    <property type="molecule type" value="Genomic_DNA"/>
</dbReference>
<evidence type="ECO:0000256" key="2">
    <source>
        <dbReference type="ARBA" id="ARBA00022692"/>
    </source>
</evidence>
<keyword evidence="7" id="KW-1185">Reference proteome</keyword>
<keyword evidence="3 5" id="KW-1133">Transmembrane helix</keyword>
<keyword evidence="4 5" id="KW-0472">Membrane</keyword>
<protein>
    <recommendedName>
        <fullName evidence="8">RemK protein</fullName>
    </recommendedName>
</protein>
<keyword evidence="2 5" id="KW-0812">Transmembrane</keyword>
<comment type="caution">
    <text evidence="6">The sequence shown here is derived from an EMBL/GenBank/DDBJ whole genome shotgun (WGS) entry which is preliminary data.</text>
</comment>
<sequence length="122" mass="13388">MVGGLAALAGLALVVRTVRLFATEGSGTLAPWDPPRRMVVRGPYRYVRNPMISGVMAILLGETLALGSPALAVWFAAFVAVNAAYIPLMEEPGLTRRFGADYVAYRRAVPRWLPRLHPWQPE</sequence>
<reference evidence="7" key="1">
    <citation type="submission" date="2019-04" db="EMBL/GenBank/DDBJ databases">
        <title>Draft genome sequence of Pseudonocardiaceae bacterium SL3-2-4.</title>
        <authorList>
            <person name="Ningsih F."/>
            <person name="Yokota A."/>
            <person name="Sakai Y."/>
            <person name="Nanatani K."/>
            <person name="Yabe S."/>
            <person name="Oetari A."/>
            <person name="Sjamsuridzal W."/>
        </authorList>
    </citation>
    <scope>NUCLEOTIDE SEQUENCE [LARGE SCALE GENOMIC DNA]</scope>
    <source>
        <strain evidence="7">SL3-2-4</strain>
    </source>
</reference>
<dbReference type="Gene3D" id="1.20.120.1630">
    <property type="match status" value="1"/>
</dbReference>
<evidence type="ECO:0000256" key="3">
    <source>
        <dbReference type="ARBA" id="ARBA00022989"/>
    </source>
</evidence>
<organism evidence="6 7">
    <name type="scientific">Gandjariella thermophila</name>
    <dbReference type="NCBI Taxonomy" id="1931992"/>
    <lineage>
        <taxon>Bacteria</taxon>
        <taxon>Bacillati</taxon>
        <taxon>Actinomycetota</taxon>
        <taxon>Actinomycetes</taxon>
        <taxon>Pseudonocardiales</taxon>
        <taxon>Pseudonocardiaceae</taxon>
        <taxon>Gandjariella</taxon>
    </lineage>
</organism>
<name>A0A4D4J545_9PSEU</name>
<comment type="subcellular location">
    <subcellularLocation>
        <location evidence="1">Endomembrane system</location>
        <topology evidence="1">Multi-pass membrane protein</topology>
    </subcellularLocation>
</comment>
<dbReference type="Pfam" id="PF04191">
    <property type="entry name" value="PEMT"/>
    <property type="match status" value="1"/>
</dbReference>